<accession>A0A1D1YQ21</accession>
<feature type="non-terminal residue" evidence="2">
    <location>
        <position position="1"/>
    </location>
</feature>
<protein>
    <submittedName>
        <fullName evidence="2">UPF0548 protein At2g17695</fullName>
    </submittedName>
</protein>
<feature type="domain" description="DUF1990" evidence="1">
    <location>
        <begin position="71"/>
        <end position="238"/>
    </location>
</feature>
<evidence type="ECO:0000259" key="1">
    <source>
        <dbReference type="Pfam" id="PF09348"/>
    </source>
</evidence>
<dbReference type="AlphaFoldDB" id="A0A1D1YQ21"/>
<dbReference type="InterPro" id="IPR018960">
    <property type="entry name" value="DUF1990"/>
</dbReference>
<sequence length="250" mass="27738">RICLSRAPPAKSQCRERCAEMVLFLSWGRPSSHQRKACVDTSGGVFNYDADYRGASSSHRGGPEAEAALSGGGFHVNRARVLLGSGPDTFRRAKAALRAWRHFRLGWAFVDPETAPVEKGTKFCVCVREILPWVMMPLQIVYVNDIMTSGDGHAGAGRRAAEESRPSNHLKACFGFGSGTLRGHLLAGEEWFSVEWDQNDQVYYEIFSFSKPAHLLSTIGYPYVKLRQKYFAQESARAFIADVTSQQSPT</sequence>
<name>A0A1D1YQ21_9ARAE</name>
<gene>
    <name evidence="2" type="primary">At2g17695</name>
    <name evidence="2" type="ORF">g.6648</name>
</gene>
<reference evidence="2" key="1">
    <citation type="submission" date="2015-07" db="EMBL/GenBank/DDBJ databases">
        <title>Transcriptome Assembly of Anthurium amnicola.</title>
        <authorList>
            <person name="Suzuki J."/>
        </authorList>
    </citation>
    <scope>NUCLEOTIDE SEQUENCE</scope>
</reference>
<dbReference type="Pfam" id="PF09348">
    <property type="entry name" value="DUF1990"/>
    <property type="match status" value="1"/>
</dbReference>
<evidence type="ECO:0000313" key="2">
    <source>
        <dbReference type="EMBL" id="JAT56709.1"/>
    </source>
</evidence>
<dbReference type="PANTHER" id="PTHR34202">
    <property type="entry name" value="UPF0548 PROTEIN"/>
    <property type="match status" value="1"/>
</dbReference>
<dbReference type="PANTHER" id="PTHR34202:SF1">
    <property type="entry name" value="UPF0548 PROTEIN"/>
    <property type="match status" value="1"/>
</dbReference>
<proteinExistence type="predicted"/>
<organism evidence="2">
    <name type="scientific">Anthurium amnicola</name>
    <dbReference type="NCBI Taxonomy" id="1678845"/>
    <lineage>
        <taxon>Eukaryota</taxon>
        <taxon>Viridiplantae</taxon>
        <taxon>Streptophyta</taxon>
        <taxon>Embryophyta</taxon>
        <taxon>Tracheophyta</taxon>
        <taxon>Spermatophyta</taxon>
        <taxon>Magnoliopsida</taxon>
        <taxon>Liliopsida</taxon>
        <taxon>Araceae</taxon>
        <taxon>Pothoideae</taxon>
        <taxon>Potheae</taxon>
        <taxon>Anthurium</taxon>
    </lineage>
</organism>
<dbReference type="EMBL" id="GDJX01011227">
    <property type="protein sequence ID" value="JAT56709.1"/>
    <property type="molecule type" value="Transcribed_RNA"/>
</dbReference>